<comment type="catalytic activity">
    <reaction evidence="1 7">
        <text>5-hydroxyisourate + H2O = 5-hydroxy-2-oxo-4-ureido-2,5-dihydro-1H-imidazole-5-carboxylate + H(+)</text>
        <dbReference type="Rhea" id="RHEA:23736"/>
        <dbReference type="ChEBI" id="CHEBI:15377"/>
        <dbReference type="ChEBI" id="CHEBI:15378"/>
        <dbReference type="ChEBI" id="CHEBI:18072"/>
        <dbReference type="ChEBI" id="CHEBI:58639"/>
        <dbReference type="EC" id="3.5.2.17"/>
    </reaction>
</comment>
<dbReference type="PRINTS" id="PR00189">
    <property type="entry name" value="TRNSTHYRETIN"/>
</dbReference>
<dbReference type="EMBL" id="JAHXZN010000001">
    <property type="protein sequence ID" value="MBW6530180.1"/>
    <property type="molecule type" value="Genomic_DNA"/>
</dbReference>
<dbReference type="GO" id="GO:0033971">
    <property type="term" value="F:hydroxyisourate hydrolase activity"/>
    <property type="evidence" value="ECO:0007669"/>
    <property type="project" value="UniProtKB-EC"/>
</dbReference>
<evidence type="ECO:0000313" key="10">
    <source>
        <dbReference type="EMBL" id="MBW6530180.1"/>
    </source>
</evidence>
<dbReference type="EC" id="3.5.2.17" evidence="7"/>
<keyword evidence="5 7" id="KW-0659">Purine metabolism</keyword>
<dbReference type="NCBIfam" id="TIGR02962">
    <property type="entry name" value="hdxy_isourate"/>
    <property type="match status" value="1"/>
</dbReference>
<dbReference type="Proteomes" id="UP000759103">
    <property type="component" value="Unassembled WGS sequence"/>
</dbReference>
<evidence type="ECO:0000256" key="5">
    <source>
        <dbReference type="ARBA" id="ARBA00022631"/>
    </source>
</evidence>
<accession>A0ABS7BL20</accession>
<evidence type="ECO:0000256" key="7">
    <source>
        <dbReference type="RuleBase" id="RU361270"/>
    </source>
</evidence>
<feature type="signal peptide" evidence="8">
    <location>
        <begin position="1"/>
        <end position="24"/>
    </location>
</feature>
<evidence type="ECO:0000313" key="11">
    <source>
        <dbReference type="Proteomes" id="UP000759103"/>
    </source>
</evidence>
<dbReference type="PROSITE" id="PS00769">
    <property type="entry name" value="TRANSTHYRETIN_2"/>
    <property type="match status" value="1"/>
</dbReference>
<evidence type="ECO:0000256" key="2">
    <source>
        <dbReference type="ARBA" id="ARBA00002704"/>
    </source>
</evidence>
<dbReference type="Pfam" id="PF00576">
    <property type="entry name" value="Transthyretin"/>
    <property type="match status" value="1"/>
</dbReference>
<proteinExistence type="inferred from homology"/>
<protein>
    <recommendedName>
        <fullName evidence="7">5-hydroxyisourate hydrolase</fullName>
        <shortName evidence="7">HIU hydrolase</shortName>
        <shortName evidence="7">HIUHase</shortName>
        <ecNumber evidence="7">3.5.2.17</ecNumber>
    </recommendedName>
</protein>
<comment type="subunit">
    <text evidence="4 7">Homotetramer.</text>
</comment>
<keyword evidence="11" id="KW-1185">Reference proteome</keyword>
<dbReference type="InterPro" id="IPR023419">
    <property type="entry name" value="Transthyretin_CS"/>
</dbReference>
<dbReference type="InterPro" id="IPR014306">
    <property type="entry name" value="Hydroxyisourate_hydrolase"/>
</dbReference>
<evidence type="ECO:0000256" key="8">
    <source>
        <dbReference type="SAM" id="SignalP"/>
    </source>
</evidence>
<evidence type="ECO:0000256" key="4">
    <source>
        <dbReference type="ARBA" id="ARBA00011881"/>
    </source>
</evidence>
<comment type="similarity">
    <text evidence="3 7">Belongs to the transthyretin family. 5-hydroxyisourate hydrolase subfamily.</text>
</comment>
<dbReference type="InterPro" id="IPR023416">
    <property type="entry name" value="Transthyretin/HIU_hydrolase_d"/>
</dbReference>
<comment type="caution">
    <text evidence="10">The sequence shown here is derived from an EMBL/GenBank/DDBJ whole genome shotgun (WGS) entry which is preliminary data.</text>
</comment>
<dbReference type="SUPFAM" id="SSF49472">
    <property type="entry name" value="Transthyretin (synonym: prealbumin)"/>
    <property type="match status" value="1"/>
</dbReference>
<keyword evidence="8" id="KW-0732">Signal</keyword>
<dbReference type="Gene3D" id="2.60.40.180">
    <property type="entry name" value="Transthyretin/hydroxyisourate hydrolase domain"/>
    <property type="match status" value="1"/>
</dbReference>
<organism evidence="10 11">
    <name type="scientific">Sphingomonas citri</name>
    <dbReference type="NCBI Taxonomy" id="2862499"/>
    <lineage>
        <taxon>Bacteria</taxon>
        <taxon>Pseudomonadati</taxon>
        <taxon>Pseudomonadota</taxon>
        <taxon>Alphaproteobacteria</taxon>
        <taxon>Sphingomonadales</taxon>
        <taxon>Sphingomonadaceae</taxon>
        <taxon>Sphingomonas</taxon>
    </lineage>
</organism>
<dbReference type="PANTHER" id="PTHR10395">
    <property type="entry name" value="URICASE AND TRANSTHYRETIN-RELATED"/>
    <property type="match status" value="1"/>
</dbReference>
<feature type="chain" id="PRO_5045089782" description="5-hydroxyisourate hydrolase" evidence="8">
    <location>
        <begin position="25"/>
        <end position="135"/>
    </location>
</feature>
<evidence type="ECO:0000256" key="1">
    <source>
        <dbReference type="ARBA" id="ARBA00001043"/>
    </source>
</evidence>
<feature type="domain" description="Transthyretin/hydroxyisourate hydrolase" evidence="9">
    <location>
        <begin position="27"/>
        <end position="134"/>
    </location>
</feature>
<evidence type="ECO:0000256" key="6">
    <source>
        <dbReference type="ARBA" id="ARBA00022801"/>
    </source>
</evidence>
<evidence type="ECO:0000259" key="9">
    <source>
        <dbReference type="Pfam" id="PF00576"/>
    </source>
</evidence>
<dbReference type="InterPro" id="IPR000895">
    <property type="entry name" value="Transthyretin/HIU_hydrolase"/>
</dbReference>
<evidence type="ECO:0000256" key="3">
    <source>
        <dbReference type="ARBA" id="ARBA00009850"/>
    </source>
</evidence>
<comment type="function">
    <text evidence="2">Catalyzes the hydrolysis of 5-hydroxyisourate (HIU) to 2-oxo-4-hydroxy-4-carboxy-5-ureidoimidazoline (OHCU).</text>
</comment>
<name>A0ABS7BL20_9SPHN</name>
<keyword evidence="6 7" id="KW-0378">Hydrolase</keyword>
<reference evidence="10 11" key="1">
    <citation type="submission" date="2021-07" db="EMBL/GenBank/DDBJ databases">
        <title>Sphingomonas sp.</title>
        <authorList>
            <person name="Feng G."/>
            <person name="Li J."/>
            <person name="Pan M."/>
        </authorList>
    </citation>
    <scope>NUCLEOTIDE SEQUENCE [LARGE SCALE GENOMIC DNA]</scope>
    <source>
        <strain evidence="10 11">RRHST34</strain>
    </source>
</reference>
<dbReference type="PANTHER" id="PTHR10395:SF7">
    <property type="entry name" value="5-HYDROXYISOURATE HYDROLASE"/>
    <property type="match status" value="1"/>
</dbReference>
<sequence length="135" mass="14331">MRLSGLLAVIVAAGLADTTTSARAAEVSTHVLDLARGTGGRGVPVSLERRSATGRWERVGEASTDADGRVRRIGDLATIAVGVYRLTFDMTRYPDAAAKPFFPEITLTFSVTDAAAHYHVPVAVSPYGYSTYRGS</sequence>
<dbReference type="InterPro" id="IPR036817">
    <property type="entry name" value="Transthyretin/HIU_hydrolase_sf"/>
</dbReference>
<gene>
    <name evidence="10" type="primary">uraH</name>
    <name evidence="10" type="ORF">KZ820_05475</name>
</gene>